<dbReference type="Gene3D" id="3.40.630.30">
    <property type="match status" value="1"/>
</dbReference>
<dbReference type="Proteomes" id="UP000595897">
    <property type="component" value="Chromosome"/>
</dbReference>
<organism evidence="1 2">
    <name type="scientific">Anaeromicropila herbilytica</name>
    <dbReference type="NCBI Taxonomy" id="2785025"/>
    <lineage>
        <taxon>Bacteria</taxon>
        <taxon>Bacillati</taxon>
        <taxon>Bacillota</taxon>
        <taxon>Clostridia</taxon>
        <taxon>Lachnospirales</taxon>
        <taxon>Lachnospiraceae</taxon>
        <taxon>Anaeromicropila</taxon>
    </lineage>
</organism>
<evidence type="ECO:0000313" key="2">
    <source>
        <dbReference type="Proteomes" id="UP000595897"/>
    </source>
</evidence>
<reference evidence="1 2" key="1">
    <citation type="submission" date="2020-11" db="EMBL/GenBank/DDBJ databases">
        <title>Draft genome sequencing of a Lachnospiraceae strain isolated from anoxic soil subjected to BSD treatment.</title>
        <authorList>
            <person name="Uek A."/>
            <person name="Tonouchi A."/>
        </authorList>
    </citation>
    <scope>NUCLEOTIDE SEQUENCE [LARGE SCALE GENOMIC DNA]</scope>
    <source>
        <strain evidence="1 2">TB5</strain>
    </source>
</reference>
<evidence type="ECO:0000313" key="1">
    <source>
        <dbReference type="EMBL" id="BCN30846.1"/>
    </source>
</evidence>
<dbReference type="EMBL" id="AP024169">
    <property type="protein sequence ID" value="BCN30846.1"/>
    <property type="molecule type" value="Genomic_DNA"/>
</dbReference>
<protein>
    <recommendedName>
        <fullName evidence="3">N-acetyltransferase domain-containing protein</fullName>
    </recommendedName>
</protein>
<dbReference type="AlphaFoldDB" id="A0A7R7IDE1"/>
<evidence type="ECO:0008006" key="3">
    <source>
        <dbReference type="Google" id="ProtNLM"/>
    </source>
</evidence>
<dbReference type="InterPro" id="IPR016181">
    <property type="entry name" value="Acyl_CoA_acyltransferase"/>
</dbReference>
<sequence>MNINIEPILIEQKSVFIQMMELYNYDFSEFSEDDINEYGYFGYPRIDDYWNEEGRYPFFIRVDCKLAGLVLVRSCCEHNDLPNPHNIAEFFVMKKYRKMGVGKEVSMKIFDMFPGGWEISQWTNNLPAQRFWCKVVAEYTNGKYNTFSSLDKNEVGFTFDNSRQ</sequence>
<gene>
    <name evidence="1" type="ORF">bsdtb5_21410</name>
</gene>
<accession>A0A7R7IDE1</accession>
<keyword evidence="2" id="KW-1185">Reference proteome</keyword>
<proteinExistence type="predicted"/>
<name>A0A7R7IDE1_9FIRM</name>
<dbReference type="SUPFAM" id="SSF55729">
    <property type="entry name" value="Acyl-CoA N-acyltransferases (Nat)"/>
    <property type="match status" value="1"/>
</dbReference>
<dbReference type="KEGG" id="ahb:bsdtb5_21410"/>
<dbReference type="RefSeq" id="WP_271712006.1">
    <property type="nucleotide sequence ID" value="NZ_AP024169.1"/>
</dbReference>